<comment type="subcellular location">
    <subcellularLocation>
        <location evidence="1">Cell envelope</location>
    </subcellularLocation>
</comment>
<dbReference type="Pfam" id="PF13905">
    <property type="entry name" value="Thioredoxin_8"/>
    <property type="match status" value="1"/>
</dbReference>
<gene>
    <name evidence="6" type="ordered locus">Cpin_7128</name>
</gene>
<dbReference type="CDD" id="cd02966">
    <property type="entry name" value="TlpA_like_family"/>
    <property type="match status" value="1"/>
</dbReference>
<dbReference type="AlphaFoldDB" id="A0A979GC00"/>
<sequence>MRLYLFFIIVLFFSCKQTNNTANTVKINGHLKDLPDGMLYILNDKQQQIDSTHSDKGQFSFDLPITNNDQYYYVTLEHLDDTKVKRLFHFKTNKKYKGNELFLQYFIAEDGLQINGAIEDFTPKDMRLPDNIRLVHLSEFITGAQNTVMNNIDYDFNQPVNDSAWDILKTLVRKYPSSYYLIHEINKYRNNYSGNQLKELLASFDENIRQCLEAKTISNAIAIKQSNTKTANNTRLQAIDKTLQPVIDATASVNMVILWASWCAPCIAEIPELQKIYTKYQANSKFRMLSVSLDAEEDKWKNALEKHPMPWTQLWLQQALKEYQQEIFQFDNSIPTIIFFNNKGEIIKKYTGANASNTEQYIHLIDTSL</sequence>
<dbReference type="GO" id="GO:0030313">
    <property type="term" value="C:cell envelope"/>
    <property type="evidence" value="ECO:0007669"/>
    <property type="project" value="UniProtKB-SubCell"/>
</dbReference>
<evidence type="ECO:0000256" key="1">
    <source>
        <dbReference type="ARBA" id="ARBA00004196"/>
    </source>
</evidence>
<keyword evidence="2" id="KW-0201">Cytochrome c-type biogenesis</keyword>
<feature type="domain" description="Thioredoxin" evidence="5">
    <location>
        <begin position="225"/>
        <end position="369"/>
    </location>
</feature>
<reference evidence="6 7" key="2">
    <citation type="journal article" date="2010" name="Stand. Genomic Sci.">
        <title>Complete genome sequence of Chitinophaga pinensis type strain (UQM 2034).</title>
        <authorList>
            <person name="Glavina Del Rio T."/>
            <person name="Abt B."/>
            <person name="Spring S."/>
            <person name="Lapidus A."/>
            <person name="Nolan M."/>
            <person name="Tice H."/>
            <person name="Copeland A."/>
            <person name="Cheng J.F."/>
            <person name="Chen F."/>
            <person name="Bruce D."/>
            <person name="Goodwin L."/>
            <person name="Pitluck S."/>
            <person name="Ivanova N."/>
            <person name="Mavromatis K."/>
            <person name="Mikhailova N."/>
            <person name="Pati A."/>
            <person name="Chen A."/>
            <person name="Palaniappan K."/>
            <person name="Land M."/>
            <person name="Hauser L."/>
            <person name="Chang Y.J."/>
            <person name="Jeffries C.D."/>
            <person name="Chain P."/>
            <person name="Saunders E."/>
            <person name="Detter J.C."/>
            <person name="Brettin T."/>
            <person name="Rohde M."/>
            <person name="Goker M."/>
            <person name="Bristow J."/>
            <person name="Eisen J.A."/>
            <person name="Markowitz V."/>
            <person name="Hugenholtz P."/>
            <person name="Kyrpides N.C."/>
            <person name="Klenk H.P."/>
            <person name="Lucas S."/>
        </authorList>
    </citation>
    <scope>NUCLEOTIDE SEQUENCE [LARGE SCALE GENOMIC DNA]</scope>
    <source>
        <strain evidence="7">ATCC 43595 / DSM 2588 / LMG 13176 / NBRC 15968 / NCIMB 11800 / UQM 2034</strain>
    </source>
</reference>
<dbReference type="InterPro" id="IPR050553">
    <property type="entry name" value="Thioredoxin_ResA/DsbE_sf"/>
</dbReference>
<dbReference type="PANTHER" id="PTHR42852">
    <property type="entry name" value="THIOL:DISULFIDE INTERCHANGE PROTEIN DSBE"/>
    <property type="match status" value="1"/>
</dbReference>
<dbReference type="SMR" id="A0A979GC00"/>
<dbReference type="InterPro" id="IPR013766">
    <property type="entry name" value="Thioredoxin_domain"/>
</dbReference>
<dbReference type="Gene3D" id="3.40.30.10">
    <property type="entry name" value="Glutaredoxin"/>
    <property type="match status" value="1"/>
</dbReference>
<accession>A0A979GC00</accession>
<evidence type="ECO:0000313" key="6">
    <source>
        <dbReference type="EMBL" id="ACU64529.1"/>
    </source>
</evidence>
<protein>
    <recommendedName>
        <fullName evidence="5">Thioredoxin domain-containing protein</fullName>
    </recommendedName>
</protein>
<reference evidence="7" key="1">
    <citation type="submission" date="2009-08" db="EMBL/GenBank/DDBJ databases">
        <title>The complete genome of Chitinophaga pinensis DSM 2588.</title>
        <authorList>
            <consortium name="US DOE Joint Genome Institute (JGI-PGF)"/>
            <person name="Lucas S."/>
            <person name="Copeland A."/>
            <person name="Lapidus A."/>
            <person name="Glavina del Rio T."/>
            <person name="Dalin E."/>
            <person name="Tice H."/>
            <person name="Bruce D."/>
            <person name="Goodwin L."/>
            <person name="Pitluck S."/>
            <person name="Kyrpides N."/>
            <person name="Mavromatis K."/>
            <person name="Ivanova N."/>
            <person name="Mikhailova N."/>
            <person name="Sims D."/>
            <person name="Meinche L."/>
            <person name="Brettin T."/>
            <person name="Detter J.C."/>
            <person name="Han C."/>
            <person name="Larimer F."/>
            <person name="Land M."/>
            <person name="Hauser L."/>
            <person name="Markowitz V."/>
            <person name="Cheng J.-F."/>
            <person name="Hugenholtz P."/>
            <person name="Woyke T."/>
            <person name="Wu D."/>
            <person name="Spring S."/>
            <person name="Klenk H.-P."/>
            <person name="Eisen J.A."/>
        </authorList>
    </citation>
    <scope>NUCLEOTIDE SEQUENCE [LARGE SCALE GENOMIC DNA]</scope>
    <source>
        <strain evidence="7">ATCC 43595 / DSM 2588 / LMG 13176 / NBRC 15968 / NCIMB 11800 / UQM 2034</strain>
    </source>
</reference>
<dbReference type="Proteomes" id="UP000002215">
    <property type="component" value="Chromosome"/>
</dbReference>
<dbReference type="Pfam" id="PF14289">
    <property type="entry name" value="DUF4369"/>
    <property type="match status" value="1"/>
</dbReference>
<proteinExistence type="predicted"/>
<keyword evidence="4" id="KW-0676">Redox-active center</keyword>
<dbReference type="InterPro" id="IPR025380">
    <property type="entry name" value="DUF4369"/>
</dbReference>
<evidence type="ECO:0000256" key="4">
    <source>
        <dbReference type="ARBA" id="ARBA00023284"/>
    </source>
</evidence>
<dbReference type="OrthoDB" id="6399635at2"/>
<dbReference type="EMBL" id="CP001699">
    <property type="protein sequence ID" value="ACU64529.1"/>
    <property type="molecule type" value="Genomic_DNA"/>
</dbReference>
<keyword evidence="3" id="KW-1015">Disulfide bond</keyword>
<evidence type="ECO:0000313" key="7">
    <source>
        <dbReference type="Proteomes" id="UP000002215"/>
    </source>
</evidence>
<dbReference type="GO" id="GO:0017004">
    <property type="term" value="P:cytochrome complex assembly"/>
    <property type="evidence" value="ECO:0007669"/>
    <property type="project" value="UniProtKB-KW"/>
</dbReference>
<dbReference type="PROSITE" id="PS51352">
    <property type="entry name" value="THIOREDOXIN_2"/>
    <property type="match status" value="1"/>
</dbReference>
<name>A0A979GC00_CHIPD</name>
<dbReference type="SUPFAM" id="SSF52833">
    <property type="entry name" value="Thioredoxin-like"/>
    <property type="match status" value="1"/>
</dbReference>
<dbReference type="InterPro" id="IPR036249">
    <property type="entry name" value="Thioredoxin-like_sf"/>
</dbReference>
<dbReference type="PANTHER" id="PTHR42852:SF6">
    <property type="entry name" value="THIOL:DISULFIDE INTERCHANGE PROTEIN DSBE"/>
    <property type="match status" value="1"/>
</dbReference>
<organism evidence="6 7">
    <name type="scientific">Chitinophaga pinensis (strain ATCC 43595 / DSM 2588 / LMG 13176 / NBRC 15968 / NCIMB 11800 / UQM 2034)</name>
    <dbReference type="NCBI Taxonomy" id="485918"/>
    <lineage>
        <taxon>Bacteria</taxon>
        <taxon>Pseudomonadati</taxon>
        <taxon>Bacteroidota</taxon>
        <taxon>Chitinophagia</taxon>
        <taxon>Chitinophagales</taxon>
        <taxon>Chitinophagaceae</taxon>
        <taxon>Chitinophaga</taxon>
    </lineage>
</organism>
<evidence type="ECO:0000256" key="2">
    <source>
        <dbReference type="ARBA" id="ARBA00022748"/>
    </source>
</evidence>
<dbReference type="PROSITE" id="PS51257">
    <property type="entry name" value="PROKAR_LIPOPROTEIN"/>
    <property type="match status" value="1"/>
</dbReference>
<dbReference type="InterPro" id="IPR012336">
    <property type="entry name" value="Thioredoxin-like_fold"/>
</dbReference>
<evidence type="ECO:0000256" key="3">
    <source>
        <dbReference type="ARBA" id="ARBA00023157"/>
    </source>
</evidence>
<dbReference type="RefSeq" id="WP_012794692.1">
    <property type="nucleotide sequence ID" value="NC_013132.1"/>
</dbReference>
<dbReference type="KEGG" id="cpi:Cpin_7128"/>
<evidence type="ECO:0000259" key="5">
    <source>
        <dbReference type="PROSITE" id="PS51352"/>
    </source>
</evidence>